<keyword evidence="2" id="KW-1185">Reference proteome</keyword>
<proteinExistence type="predicted"/>
<evidence type="ECO:0000313" key="2">
    <source>
        <dbReference type="Proteomes" id="UP000600101"/>
    </source>
</evidence>
<reference evidence="1" key="1">
    <citation type="submission" date="2020-08" db="EMBL/GenBank/DDBJ databases">
        <authorList>
            <person name="Hu Y."/>
            <person name="Nguyen S.V."/>
            <person name="Li F."/>
            <person name="Fanning S."/>
        </authorList>
    </citation>
    <scope>NUCLEOTIDE SEQUENCE</scope>
    <source>
        <strain evidence="1">SYSU D8009</strain>
    </source>
</reference>
<protein>
    <submittedName>
        <fullName evidence="1">Uncharacterized protein</fullName>
    </submittedName>
</protein>
<accession>A0A9X0R1A7</accession>
<sequence>MLARRLAPGAAAALALPRLVAAQKIADPDMLDVAHSTGKRRDIHWHAAQSFLMGFRPGIWNV</sequence>
<organism evidence="1 2">
    <name type="scientific">Siccirubricoccus deserti</name>
    <dbReference type="NCBI Taxonomy" id="2013562"/>
    <lineage>
        <taxon>Bacteria</taxon>
        <taxon>Pseudomonadati</taxon>
        <taxon>Pseudomonadota</taxon>
        <taxon>Alphaproteobacteria</taxon>
        <taxon>Acetobacterales</taxon>
        <taxon>Roseomonadaceae</taxon>
        <taxon>Siccirubricoccus</taxon>
    </lineage>
</organism>
<gene>
    <name evidence="1" type="ORF">H7965_20580</name>
</gene>
<dbReference type="EMBL" id="JACOMF010000033">
    <property type="protein sequence ID" value="MBC4017705.1"/>
    <property type="molecule type" value="Genomic_DNA"/>
</dbReference>
<comment type="caution">
    <text evidence="1">The sequence shown here is derived from an EMBL/GenBank/DDBJ whole genome shotgun (WGS) entry which is preliminary data.</text>
</comment>
<dbReference type="Proteomes" id="UP000600101">
    <property type="component" value="Unassembled WGS sequence"/>
</dbReference>
<evidence type="ECO:0000313" key="1">
    <source>
        <dbReference type="EMBL" id="MBC4017705.1"/>
    </source>
</evidence>
<dbReference type="AlphaFoldDB" id="A0A9X0R1A7"/>
<name>A0A9X0R1A7_9PROT</name>
<dbReference type="RefSeq" id="WP_186772464.1">
    <property type="nucleotide sequence ID" value="NZ_JACOMF010000033.1"/>
</dbReference>